<proteinExistence type="predicted"/>
<organism evidence="1 2">
    <name type="scientific">Azospirillum lipoferum</name>
    <dbReference type="NCBI Taxonomy" id="193"/>
    <lineage>
        <taxon>Bacteria</taxon>
        <taxon>Pseudomonadati</taxon>
        <taxon>Pseudomonadota</taxon>
        <taxon>Alphaproteobacteria</taxon>
        <taxon>Rhodospirillales</taxon>
        <taxon>Azospirillaceae</taxon>
        <taxon>Azospirillum</taxon>
    </lineage>
</organism>
<comment type="caution">
    <text evidence="1">The sequence shown here is derived from an EMBL/GenBank/DDBJ whole genome shotgun (WGS) entry which is preliminary data.</text>
</comment>
<dbReference type="OrthoDB" id="6898770at2"/>
<reference evidence="1 2" key="1">
    <citation type="submission" date="2019-08" db="EMBL/GenBank/DDBJ databases">
        <authorList>
            <person name="Grouzdev D."/>
            <person name="Tikhonova E."/>
            <person name="Kravchenko I."/>
        </authorList>
    </citation>
    <scope>NUCLEOTIDE SEQUENCE [LARGE SCALE GENOMIC DNA]</scope>
    <source>
        <strain evidence="1 2">59b</strain>
    </source>
</reference>
<dbReference type="AlphaFoldDB" id="A0A5A9GEW8"/>
<evidence type="ECO:0000313" key="2">
    <source>
        <dbReference type="Proteomes" id="UP000324927"/>
    </source>
</evidence>
<dbReference type="EMBL" id="VTTN01000013">
    <property type="protein sequence ID" value="KAA0592936.1"/>
    <property type="molecule type" value="Genomic_DNA"/>
</dbReference>
<name>A0A5A9GEW8_AZOLI</name>
<dbReference type="Proteomes" id="UP000324927">
    <property type="component" value="Unassembled WGS sequence"/>
</dbReference>
<keyword evidence="2" id="KW-1185">Reference proteome</keyword>
<gene>
    <name evidence="1" type="ORF">FZ942_25775</name>
</gene>
<dbReference type="RefSeq" id="WP_149233930.1">
    <property type="nucleotide sequence ID" value="NZ_JALJXJ010000015.1"/>
</dbReference>
<accession>A0A5A9GEW8</accession>
<evidence type="ECO:0000313" key="1">
    <source>
        <dbReference type="EMBL" id="KAA0592936.1"/>
    </source>
</evidence>
<sequence length="114" mass="11560">MNAVKAGHFSFNNVASNNTSLEIISPSANIAGAIVRTAVLNLYGAGVVYLITGTSAPGAIGTGTSVLSSHYAPQASGMVIPYSIELPPGKGLWLRPEGTPAGGGIHVTYDLYSA</sequence>
<protein>
    <submittedName>
        <fullName evidence="1">Uncharacterized protein</fullName>
    </submittedName>
</protein>